<accession>A5BFB2</accession>
<dbReference type="InterPro" id="IPR012337">
    <property type="entry name" value="RNaseH-like_sf"/>
</dbReference>
<dbReference type="InterPro" id="IPR007021">
    <property type="entry name" value="DUF659"/>
</dbReference>
<dbReference type="PANTHER" id="PTHR32166">
    <property type="entry name" value="OSJNBA0013A04.12 PROTEIN"/>
    <property type="match status" value="1"/>
</dbReference>
<feature type="region of interest" description="Disordered" evidence="1">
    <location>
        <begin position="548"/>
        <end position="601"/>
    </location>
</feature>
<reference evidence="3" key="1">
    <citation type="journal article" date="2007" name="PLoS ONE">
        <title>The first genome sequence of an elite grapevine cultivar (Pinot noir Vitis vinifera L.): coping with a highly heterozygous genome.</title>
        <authorList>
            <person name="Velasco R."/>
            <person name="Zharkikh A."/>
            <person name="Troggio M."/>
            <person name="Cartwright D.A."/>
            <person name="Cestaro A."/>
            <person name="Pruss D."/>
            <person name="Pindo M."/>
            <person name="FitzGerald L.M."/>
            <person name="Vezzulli S."/>
            <person name="Reid J."/>
            <person name="Malacarne G."/>
            <person name="Iliev D."/>
            <person name="Coppola G."/>
            <person name="Wardell B."/>
            <person name="Micheletti D."/>
            <person name="Macalma T."/>
            <person name="Facci M."/>
            <person name="Mitchell J.T."/>
            <person name="Perazzolli M."/>
            <person name="Eldredge G."/>
            <person name="Gatto P."/>
            <person name="Oyzerski R."/>
            <person name="Moretto M."/>
            <person name="Gutin N."/>
            <person name="Stefanini M."/>
            <person name="Chen Y."/>
            <person name="Segala C."/>
            <person name="Davenport C."/>
            <person name="Dematte L."/>
            <person name="Mraz A."/>
            <person name="Battilana J."/>
            <person name="Stormo K."/>
            <person name="Costa F."/>
            <person name="Tao Q."/>
            <person name="Si-Ammour A."/>
            <person name="Harkins T."/>
            <person name="Lackey A."/>
            <person name="Perbost C."/>
            <person name="Taillon B."/>
            <person name="Stella A."/>
            <person name="Solovyev V."/>
            <person name="Fawcett J.A."/>
            <person name="Sterck L."/>
            <person name="Vandepoele K."/>
            <person name="Grando S.M."/>
            <person name="Toppo S."/>
            <person name="Moser C."/>
            <person name="Lanchbury J."/>
            <person name="Bogden R."/>
            <person name="Skolnick M."/>
            <person name="Sgaramella V."/>
            <person name="Bhatnagar S.K."/>
            <person name="Fontana P."/>
            <person name="Gutin A."/>
            <person name="Van de Peer Y."/>
            <person name="Salamini F."/>
            <person name="Viola R."/>
        </authorList>
    </citation>
    <scope>NUCLEOTIDE SEQUENCE</scope>
</reference>
<feature type="compositionally biased region" description="Gly residues" evidence="1">
    <location>
        <begin position="578"/>
        <end position="596"/>
    </location>
</feature>
<evidence type="ECO:0000256" key="1">
    <source>
        <dbReference type="SAM" id="MobiDB-lite"/>
    </source>
</evidence>
<feature type="compositionally biased region" description="Low complexity" evidence="1">
    <location>
        <begin position="715"/>
        <end position="729"/>
    </location>
</feature>
<protein>
    <recommendedName>
        <fullName evidence="2">DUF659 domain-containing protein</fullName>
    </recommendedName>
</protein>
<feature type="region of interest" description="Disordered" evidence="1">
    <location>
        <begin position="706"/>
        <end position="730"/>
    </location>
</feature>
<proteinExistence type="predicted"/>
<dbReference type="PANTHER" id="PTHR32166:SF105">
    <property type="entry name" value="HAT DIMERIZATION DOMAIN-CONTAINING PROTEIN"/>
    <property type="match status" value="1"/>
</dbReference>
<evidence type="ECO:0000259" key="2">
    <source>
        <dbReference type="Pfam" id="PF04937"/>
    </source>
</evidence>
<feature type="region of interest" description="Disordered" evidence="1">
    <location>
        <begin position="747"/>
        <end position="766"/>
    </location>
</feature>
<organism evidence="3">
    <name type="scientific">Vitis vinifera</name>
    <name type="common">Grape</name>
    <dbReference type="NCBI Taxonomy" id="29760"/>
    <lineage>
        <taxon>Eukaryota</taxon>
        <taxon>Viridiplantae</taxon>
        <taxon>Streptophyta</taxon>
        <taxon>Embryophyta</taxon>
        <taxon>Tracheophyta</taxon>
        <taxon>Spermatophyta</taxon>
        <taxon>Magnoliopsida</taxon>
        <taxon>eudicotyledons</taxon>
        <taxon>Gunneridae</taxon>
        <taxon>Pentapetalae</taxon>
        <taxon>rosids</taxon>
        <taxon>Vitales</taxon>
        <taxon>Vitaceae</taxon>
        <taxon>Viteae</taxon>
        <taxon>Vitis</taxon>
    </lineage>
</organism>
<feature type="domain" description="DUF659" evidence="2">
    <location>
        <begin position="243"/>
        <end position="391"/>
    </location>
</feature>
<dbReference type="AlphaFoldDB" id="A5BFB2"/>
<dbReference type="ExpressionAtlas" id="A5BFB2">
    <property type="expression patterns" value="baseline"/>
</dbReference>
<dbReference type="EMBL" id="AM457498">
    <property type="protein sequence ID" value="CAN81087.1"/>
    <property type="molecule type" value="Genomic_DNA"/>
</dbReference>
<dbReference type="SUPFAM" id="SSF53098">
    <property type="entry name" value="Ribonuclease H-like"/>
    <property type="match status" value="1"/>
</dbReference>
<evidence type="ECO:0000313" key="3">
    <source>
        <dbReference type="EMBL" id="CAN81087.1"/>
    </source>
</evidence>
<dbReference type="Pfam" id="PF04937">
    <property type="entry name" value="DUF659"/>
    <property type="match status" value="1"/>
</dbReference>
<feature type="region of interest" description="Disordered" evidence="1">
    <location>
        <begin position="132"/>
        <end position="153"/>
    </location>
</feature>
<feature type="compositionally biased region" description="Basic and acidic residues" evidence="1">
    <location>
        <begin position="750"/>
        <end position="766"/>
    </location>
</feature>
<feature type="region of interest" description="Disordered" evidence="1">
    <location>
        <begin position="663"/>
        <end position="683"/>
    </location>
</feature>
<sequence length="766" mass="86299">MSEIHSIREIGNAQVGDVADHCLTDDAQVTGYAYLPVCANSELKNSDIIDATIRMPRFDSGDKSIGGFGVHGKAPMPMKWHWWCHMMIANRGLRGVLGKKIARLRLRGVGEEDRGLHLCGVAVLGKKKKTESEKKVDKSIKKGGSSSQPSNARIKRGLTRSFSVREGASIPLKGIDPYMFPSKHKSIKSLFSTEGVKKVGKAISKFFLFNAIPFNAADSGPYYQSIIDTIAEVGSDIKGPTGYQIGNTDLEEEVQELEVYITTLKAKWPIYGCTIMCDGWSSRTRKPIINFMIYCDRSMIYHSSVDTTNILKTADYIFSLMDKVVEEVGEKNVVQVVTDNEASFKAASMLLMEKRKHLFWSPCATHYIDLMLEDIGSMKQINETLNQAKMITGFIYNSLKVVNLMKVFTKNRDQLRPGITRFAIELISLESLIRYEADLKRMCTTNEWCEFNKDRSKKSLRNKIKSPYYQSFMKQWIELNWLSRHRSSNGKSIGKSLIEGGTVNCIDICMLQVKLFVDGQGEFGSALTKKAINQSLLGLFTNEKGRERDVDSRCKGKASRTISSKSSSNDGDNRGSRRGGGTSESTGGDGSTGGGYFSRVDPDIGHDYHRSNYHHIDEHLQNLGIGLRSYFRGVDDRSYNNFRDRDSSSSAFSRNDFNRFPIMHPEGYSNTETRASDSYGYDQSSSSSSISYRGFGYYQSGVDPEQPSKPYFPNYGSSSQSSHPTYSSYEQLFQPYPHYRNCHPNLYARHRTDDDDFEPPRHSTWN</sequence>
<name>A5BFB2_VITVI</name>
<gene>
    <name evidence="3" type="ORF">VITISV_027168</name>
</gene>